<dbReference type="Pfam" id="PF06580">
    <property type="entry name" value="His_kinase"/>
    <property type="match status" value="1"/>
</dbReference>
<evidence type="ECO:0000313" key="5">
    <source>
        <dbReference type="Proteomes" id="UP001207742"/>
    </source>
</evidence>
<dbReference type="EMBL" id="JAPDNS010000001">
    <property type="protein sequence ID" value="MCW3483676.1"/>
    <property type="molecule type" value="Genomic_DNA"/>
</dbReference>
<evidence type="ECO:0000313" key="4">
    <source>
        <dbReference type="EMBL" id="MCW3483676.1"/>
    </source>
</evidence>
<dbReference type="PANTHER" id="PTHR34220">
    <property type="entry name" value="SENSOR HISTIDINE KINASE YPDA"/>
    <property type="match status" value="1"/>
</dbReference>
<dbReference type="PANTHER" id="PTHR34220:SF7">
    <property type="entry name" value="SENSOR HISTIDINE KINASE YPDA"/>
    <property type="match status" value="1"/>
</dbReference>
<name>A0ABT3II91_9BACT</name>
<feature type="transmembrane region" description="Helical" evidence="2">
    <location>
        <begin position="12"/>
        <end position="30"/>
    </location>
</feature>
<protein>
    <submittedName>
        <fullName evidence="4">Histidine kinase</fullName>
    </submittedName>
</protein>
<feature type="transmembrane region" description="Helical" evidence="2">
    <location>
        <begin position="77"/>
        <end position="103"/>
    </location>
</feature>
<sequence length="350" mass="41662">MYKKKSIKWLRNVLLHLIMWISYALLYHLINYSYQPEEYKPLMLDTIGKYLIAAFIFYYNALFAMPRYLNKSNYIKYIVLLIALFFISSLFKQVFYTYVLPLFGYPREIPYTFLQSFLMNTWWVSQYTLIAFGYWFATIKIHYEREQSSREKDILRLEKEKIIAEYEMLKSQINPHFFYNILNFFYAKSLSGPNELTTGIEKLSEIMRYSLQRNEDEAGLVLITEEIMQIKRIIEINALRFQNLNFAFKEEGCFTDIKIIPHVMLTFIENVFKHGDVTNKSPVVLEICYNNGTFNFFCKNVKQLDTGNTSTGIGLENIRKRLQLSYQTRHTLSIKEDTNTFLVNLKISLQ</sequence>
<gene>
    <name evidence="4" type="ORF">OL497_07210</name>
</gene>
<accession>A0ABT3II91</accession>
<keyword evidence="5" id="KW-1185">Reference proteome</keyword>
<evidence type="ECO:0000256" key="2">
    <source>
        <dbReference type="SAM" id="Phobius"/>
    </source>
</evidence>
<keyword evidence="2" id="KW-0812">Transmembrane</keyword>
<dbReference type="RefSeq" id="WP_264729196.1">
    <property type="nucleotide sequence ID" value="NZ_JAPDNR010000001.1"/>
</dbReference>
<keyword evidence="2" id="KW-1133">Transmembrane helix</keyword>
<comment type="caution">
    <text evidence="4">The sequence shown here is derived from an EMBL/GenBank/DDBJ whole genome shotgun (WGS) entry which is preliminary data.</text>
</comment>
<dbReference type="InterPro" id="IPR010559">
    <property type="entry name" value="Sig_transdc_His_kin_internal"/>
</dbReference>
<reference evidence="4 5" key="1">
    <citation type="submission" date="2022-10" db="EMBL/GenBank/DDBJ databases">
        <title>Chitinophaga nivalis PC15 sp. nov., isolated from Pyeongchang county, South Korea.</title>
        <authorList>
            <person name="Trinh H.N."/>
        </authorList>
    </citation>
    <scope>NUCLEOTIDE SEQUENCE [LARGE SCALE GENOMIC DNA]</scope>
    <source>
        <strain evidence="4 5">PC14</strain>
    </source>
</reference>
<feature type="transmembrane region" description="Helical" evidence="2">
    <location>
        <begin position="50"/>
        <end position="70"/>
    </location>
</feature>
<feature type="domain" description="Signal transduction histidine kinase internal region" evidence="3">
    <location>
        <begin position="164"/>
        <end position="243"/>
    </location>
</feature>
<keyword evidence="1" id="KW-0175">Coiled coil</keyword>
<feature type="coiled-coil region" evidence="1">
    <location>
        <begin position="145"/>
        <end position="172"/>
    </location>
</feature>
<dbReference type="InterPro" id="IPR050640">
    <property type="entry name" value="Bact_2-comp_sensor_kinase"/>
</dbReference>
<evidence type="ECO:0000259" key="3">
    <source>
        <dbReference type="Pfam" id="PF06580"/>
    </source>
</evidence>
<proteinExistence type="predicted"/>
<evidence type="ECO:0000256" key="1">
    <source>
        <dbReference type="SAM" id="Coils"/>
    </source>
</evidence>
<dbReference type="Proteomes" id="UP001207742">
    <property type="component" value="Unassembled WGS sequence"/>
</dbReference>
<organism evidence="4 5">
    <name type="scientific">Chitinophaga nivalis</name>
    <dbReference type="NCBI Taxonomy" id="2991709"/>
    <lineage>
        <taxon>Bacteria</taxon>
        <taxon>Pseudomonadati</taxon>
        <taxon>Bacteroidota</taxon>
        <taxon>Chitinophagia</taxon>
        <taxon>Chitinophagales</taxon>
        <taxon>Chitinophagaceae</taxon>
        <taxon>Chitinophaga</taxon>
    </lineage>
</organism>
<keyword evidence="4" id="KW-0808">Transferase</keyword>
<keyword evidence="2" id="KW-0472">Membrane</keyword>
<keyword evidence="4" id="KW-0418">Kinase</keyword>
<dbReference type="GO" id="GO:0016301">
    <property type="term" value="F:kinase activity"/>
    <property type="evidence" value="ECO:0007669"/>
    <property type="project" value="UniProtKB-KW"/>
</dbReference>
<feature type="transmembrane region" description="Helical" evidence="2">
    <location>
        <begin position="123"/>
        <end position="143"/>
    </location>
</feature>